<sequence length="526" mass="61224">MTPHKNNSLTTTSNTNSLQPLSHRHFACLRDTVNRKPALMREKLGSSMSLSCFKKKIDKKSISHLSIASDDLLFYDPLSLSPIKPSSHQQRWDESVIVNDDYFERGLKEIMDSVRDFDENKRIMKLHAELDRQIEELDKKSKTVLTKDEKKEIMSKYFGSELIDDLNLSENTISYGDHCEKMRKDCLEKDITKYFLVDIDLLTSNNLSKEDIKTLNESKIDNIPSMKHLLQKFAISYNFEGRVEQFQYYNLPQHVITSIAFNMEKCLDFISSKIDDLTEEELFEATVFLLRTYFSIKVLSFKTEYNMNIVDPLSFGKILPLIHNLLERMEREFPTQEKVIATLCQIFKYDDFDTSSISTIITSVLTPTFSQFVSTLSWTHHSLLVNKLFKRLLLPILTRVIDNPMNVSQIVHNSNEKIEAELILKTIQFAQEKLSQFEHFSDVGCYDCIHLLYNIYYLLTACFSHRNYNGRPLFSNNRKLANECRSIFPKMAGTMRRLSEIQYQSLVSNRLEVFITGLFPPSDNII</sequence>
<dbReference type="AlphaFoldDB" id="D2VGP1"/>
<protein>
    <submittedName>
        <fullName evidence="1">Predicted protein</fullName>
    </submittedName>
</protein>
<organism evidence="2">
    <name type="scientific">Naegleria gruberi</name>
    <name type="common">Amoeba</name>
    <dbReference type="NCBI Taxonomy" id="5762"/>
    <lineage>
        <taxon>Eukaryota</taxon>
        <taxon>Discoba</taxon>
        <taxon>Heterolobosea</taxon>
        <taxon>Tetramitia</taxon>
        <taxon>Eutetramitia</taxon>
        <taxon>Vahlkampfiidae</taxon>
        <taxon>Naegleria</taxon>
    </lineage>
</organism>
<evidence type="ECO:0000313" key="1">
    <source>
        <dbReference type="EMBL" id="EFC44096.1"/>
    </source>
</evidence>
<name>D2VGP1_NAEGR</name>
<proteinExistence type="predicted"/>
<dbReference type="InParanoid" id="D2VGP1"/>
<evidence type="ECO:0000313" key="2">
    <source>
        <dbReference type="Proteomes" id="UP000006671"/>
    </source>
</evidence>
<dbReference type="RefSeq" id="XP_002676840.1">
    <property type="nucleotide sequence ID" value="XM_002676794.1"/>
</dbReference>
<dbReference type="EMBL" id="GG738870">
    <property type="protein sequence ID" value="EFC44096.1"/>
    <property type="molecule type" value="Genomic_DNA"/>
</dbReference>
<dbReference type="VEuPathDB" id="AmoebaDB:NAEGRDRAFT_68047"/>
<keyword evidence="2" id="KW-1185">Reference proteome</keyword>
<dbReference type="GeneID" id="8848016"/>
<accession>D2VGP1</accession>
<reference evidence="1 2" key="1">
    <citation type="journal article" date="2010" name="Cell">
        <title>The genome of Naegleria gruberi illuminates early eukaryotic versatility.</title>
        <authorList>
            <person name="Fritz-Laylin L.K."/>
            <person name="Prochnik S.E."/>
            <person name="Ginger M.L."/>
            <person name="Dacks J.B."/>
            <person name="Carpenter M.L."/>
            <person name="Field M.C."/>
            <person name="Kuo A."/>
            <person name="Paredez A."/>
            <person name="Chapman J."/>
            <person name="Pham J."/>
            <person name="Shu S."/>
            <person name="Neupane R."/>
            <person name="Cipriano M."/>
            <person name="Mancuso J."/>
            <person name="Tu H."/>
            <person name="Salamov A."/>
            <person name="Lindquist E."/>
            <person name="Shapiro H."/>
            <person name="Lucas S."/>
            <person name="Grigoriev I.V."/>
            <person name="Cande W.Z."/>
            <person name="Fulton C."/>
            <person name="Rokhsar D.S."/>
            <person name="Dawson S.C."/>
        </authorList>
    </citation>
    <scope>NUCLEOTIDE SEQUENCE [LARGE SCALE GENOMIC DNA]</scope>
    <source>
        <strain evidence="1 2">NEG-M</strain>
    </source>
</reference>
<dbReference type="Proteomes" id="UP000006671">
    <property type="component" value="Unassembled WGS sequence"/>
</dbReference>
<gene>
    <name evidence="1" type="ORF">NAEGRDRAFT_68047</name>
</gene>
<dbReference type="KEGG" id="ngr:NAEGRDRAFT_68047"/>